<evidence type="ECO:0000256" key="2">
    <source>
        <dbReference type="ARBA" id="ARBA00009347"/>
    </source>
</evidence>
<sequence length="381" mass="40965">MAFILTEEQQMMVDLARDFAKKEIAPVSEKMDREAKFVPGLIKQLAELGFMGINVPEEYGGAGLDEVTKALVIEEFAKVDASVAEMLSVHTLSSDIILRNGTEEQKKKYLTKACQGCVGAFALTEPNAGSDAAAAKTKAIADGDDYVINGSKCFISNMGPDEGDYVILIALTEPEKKTKGMSAIIVDRDTPGFTVPKVEDKMGLRAAPVSELVFTDCRVQKTQLLGQEGKGFAIAMAGLDGGRIGMAAQAVGVAEGALNAAVDYSTQRIQFGKPINANQGIQWYLADMATQTEAAKALTLNAAALRQVGKSVNKEAAMAKYFASENAVKVAYQSLQIHGGYGYMKDYAIERMYRDARIIPLYEGTSEIQKVVISRAVITGK</sequence>
<comment type="caution">
    <text evidence="10">The sequence shown here is derived from an EMBL/GenBank/DDBJ whole genome shotgun (WGS) entry which is preliminary data.</text>
</comment>
<dbReference type="FunFam" id="1.10.540.10:FF:000002">
    <property type="entry name" value="Acyl-CoA dehydrogenase FadE19"/>
    <property type="match status" value="1"/>
</dbReference>
<dbReference type="RefSeq" id="WP_117540341.1">
    <property type="nucleotide sequence ID" value="NZ_QVFD01000009.1"/>
</dbReference>
<keyword evidence="5 6" id="KW-0560">Oxidoreductase</keyword>
<dbReference type="Gene3D" id="1.20.140.10">
    <property type="entry name" value="Butyryl-CoA Dehydrogenase, subunit A, domain 3"/>
    <property type="match status" value="1"/>
</dbReference>
<evidence type="ECO:0000313" key="11">
    <source>
        <dbReference type="Proteomes" id="UP000261231"/>
    </source>
</evidence>
<reference evidence="10 11" key="1">
    <citation type="submission" date="2018-08" db="EMBL/GenBank/DDBJ databases">
        <title>A genome reference for cultivated species of the human gut microbiota.</title>
        <authorList>
            <person name="Zou Y."/>
            <person name="Xue W."/>
            <person name="Luo G."/>
        </authorList>
    </citation>
    <scope>NUCLEOTIDE SEQUENCE [LARGE SCALE GENOMIC DNA]</scope>
    <source>
        <strain evidence="10 11">AM28-39</strain>
    </source>
</reference>
<dbReference type="InterPro" id="IPR009075">
    <property type="entry name" value="AcylCo_DH/oxidase_C"/>
</dbReference>
<dbReference type="PANTHER" id="PTHR43884:SF12">
    <property type="entry name" value="ISOVALERYL-COA DEHYDROGENASE, MITOCHONDRIAL-RELATED"/>
    <property type="match status" value="1"/>
</dbReference>
<dbReference type="PROSITE" id="PS00072">
    <property type="entry name" value="ACYL_COA_DH_1"/>
    <property type="match status" value="1"/>
</dbReference>
<organism evidence="10 11">
    <name type="scientific">Coprococcus catus</name>
    <dbReference type="NCBI Taxonomy" id="116085"/>
    <lineage>
        <taxon>Bacteria</taxon>
        <taxon>Bacillati</taxon>
        <taxon>Bacillota</taxon>
        <taxon>Clostridia</taxon>
        <taxon>Lachnospirales</taxon>
        <taxon>Lachnospiraceae</taxon>
        <taxon>Coprococcus</taxon>
    </lineage>
</organism>
<dbReference type="PIRSF" id="PIRSF016578">
    <property type="entry name" value="HsaA"/>
    <property type="match status" value="1"/>
</dbReference>
<keyword evidence="3 6" id="KW-0285">Flavoprotein</keyword>
<dbReference type="FunFam" id="2.40.110.10:FF:000009">
    <property type="entry name" value="Acyl-CoA dehydrogenase"/>
    <property type="match status" value="1"/>
</dbReference>
<dbReference type="Proteomes" id="UP000261231">
    <property type="component" value="Unassembled WGS sequence"/>
</dbReference>
<evidence type="ECO:0000256" key="3">
    <source>
        <dbReference type="ARBA" id="ARBA00022630"/>
    </source>
</evidence>
<dbReference type="Pfam" id="PF02770">
    <property type="entry name" value="Acyl-CoA_dh_M"/>
    <property type="match status" value="1"/>
</dbReference>
<evidence type="ECO:0000256" key="6">
    <source>
        <dbReference type="RuleBase" id="RU362125"/>
    </source>
</evidence>
<dbReference type="InterPro" id="IPR006089">
    <property type="entry name" value="Acyl-CoA_DH_CS"/>
</dbReference>
<keyword evidence="11" id="KW-1185">Reference proteome</keyword>
<accession>A0A3E2XKK5</accession>
<evidence type="ECO:0000259" key="8">
    <source>
        <dbReference type="Pfam" id="PF02770"/>
    </source>
</evidence>
<dbReference type="PROSITE" id="PS00073">
    <property type="entry name" value="ACYL_COA_DH_2"/>
    <property type="match status" value="1"/>
</dbReference>
<comment type="cofactor">
    <cofactor evidence="1 6">
        <name>FAD</name>
        <dbReference type="ChEBI" id="CHEBI:57692"/>
    </cofactor>
</comment>
<feature type="domain" description="Acyl-CoA dehydrogenase/oxidase N-terminal" evidence="9">
    <location>
        <begin position="6"/>
        <end position="116"/>
    </location>
</feature>
<protein>
    <submittedName>
        <fullName evidence="10">Acyl-CoA dehydrogenase</fullName>
    </submittedName>
</protein>
<evidence type="ECO:0000259" key="9">
    <source>
        <dbReference type="Pfam" id="PF02771"/>
    </source>
</evidence>
<evidence type="ECO:0000259" key="7">
    <source>
        <dbReference type="Pfam" id="PF00441"/>
    </source>
</evidence>
<dbReference type="GO" id="GO:0050660">
    <property type="term" value="F:flavin adenine dinucleotide binding"/>
    <property type="evidence" value="ECO:0007669"/>
    <property type="project" value="InterPro"/>
</dbReference>
<dbReference type="InterPro" id="IPR006091">
    <property type="entry name" value="Acyl-CoA_Oxase/DH_mid-dom"/>
</dbReference>
<dbReference type="SUPFAM" id="SSF47203">
    <property type="entry name" value="Acyl-CoA dehydrogenase C-terminal domain-like"/>
    <property type="match status" value="1"/>
</dbReference>
<feature type="domain" description="Acyl-CoA oxidase/dehydrogenase middle" evidence="8">
    <location>
        <begin position="120"/>
        <end position="217"/>
    </location>
</feature>
<evidence type="ECO:0000313" key="10">
    <source>
        <dbReference type="EMBL" id="RGC46218.1"/>
    </source>
</evidence>
<comment type="similarity">
    <text evidence="2 6">Belongs to the acyl-CoA dehydrogenase family.</text>
</comment>
<proteinExistence type="inferred from homology"/>
<name>A0A3E2XKK5_9FIRM</name>
<feature type="domain" description="Acyl-CoA dehydrogenase/oxidase C-terminal" evidence="7">
    <location>
        <begin position="229"/>
        <end position="377"/>
    </location>
</feature>
<dbReference type="InterPro" id="IPR013786">
    <property type="entry name" value="AcylCoA_DH/ox_N"/>
</dbReference>
<dbReference type="OrthoDB" id="9802447at2"/>
<dbReference type="Gene3D" id="1.10.540.10">
    <property type="entry name" value="Acyl-CoA dehydrogenase/oxidase, N-terminal domain"/>
    <property type="match status" value="1"/>
</dbReference>
<evidence type="ECO:0000256" key="1">
    <source>
        <dbReference type="ARBA" id="ARBA00001974"/>
    </source>
</evidence>
<dbReference type="FunFam" id="1.20.140.10:FF:000004">
    <property type="entry name" value="Acyl-CoA dehydrogenase FadE25"/>
    <property type="match status" value="1"/>
</dbReference>
<dbReference type="InterPro" id="IPR037069">
    <property type="entry name" value="AcylCoA_DH/ox_N_sf"/>
</dbReference>
<dbReference type="InterPro" id="IPR046373">
    <property type="entry name" value="Acyl-CoA_Oxase/DH_mid-dom_sf"/>
</dbReference>
<dbReference type="InterPro" id="IPR036250">
    <property type="entry name" value="AcylCo_DH-like_C"/>
</dbReference>
<evidence type="ECO:0000256" key="4">
    <source>
        <dbReference type="ARBA" id="ARBA00022827"/>
    </source>
</evidence>
<dbReference type="InterPro" id="IPR009100">
    <property type="entry name" value="AcylCoA_DH/oxidase_NM_dom_sf"/>
</dbReference>
<keyword evidence="4 6" id="KW-0274">FAD</keyword>
<evidence type="ECO:0000256" key="5">
    <source>
        <dbReference type="ARBA" id="ARBA00023002"/>
    </source>
</evidence>
<dbReference type="GO" id="GO:0003995">
    <property type="term" value="F:acyl-CoA dehydrogenase activity"/>
    <property type="evidence" value="ECO:0007669"/>
    <property type="project" value="InterPro"/>
</dbReference>
<dbReference type="Pfam" id="PF02771">
    <property type="entry name" value="Acyl-CoA_dh_N"/>
    <property type="match status" value="1"/>
</dbReference>
<dbReference type="AlphaFoldDB" id="A0A3E2XKK5"/>
<dbReference type="PANTHER" id="PTHR43884">
    <property type="entry name" value="ACYL-COA DEHYDROGENASE"/>
    <property type="match status" value="1"/>
</dbReference>
<gene>
    <name evidence="10" type="ORF">DW747_09980</name>
</gene>
<dbReference type="Pfam" id="PF00441">
    <property type="entry name" value="Acyl-CoA_dh_1"/>
    <property type="match status" value="1"/>
</dbReference>
<dbReference type="Gene3D" id="2.40.110.10">
    <property type="entry name" value="Butyryl-CoA Dehydrogenase, subunit A, domain 2"/>
    <property type="match status" value="1"/>
</dbReference>
<dbReference type="SUPFAM" id="SSF56645">
    <property type="entry name" value="Acyl-CoA dehydrogenase NM domain-like"/>
    <property type="match status" value="1"/>
</dbReference>
<dbReference type="EMBL" id="QVFD01000009">
    <property type="protein sequence ID" value="RGC46218.1"/>
    <property type="molecule type" value="Genomic_DNA"/>
</dbReference>